<evidence type="ECO:0000256" key="6">
    <source>
        <dbReference type="ARBA" id="ARBA00022806"/>
    </source>
</evidence>
<dbReference type="SMART" id="SM00490">
    <property type="entry name" value="HELICc"/>
    <property type="match status" value="1"/>
</dbReference>
<keyword evidence="5 13" id="KW-0378">Hydrolase</keyword>
<dbReference type="InterPro" id="IPR048635">
    <property type="entry name" value="MFD_D3"/>
</dbReference>
<dbReference type="InterPro" id="IPR027417">
    <property type="entry name" value="P-loop_NTPase"/>
</dbReference>
<evidence type="ECO:0000256" key="2">
    <source>
        <dbReference type="ARBA" id="ARBA00022490"/>
    </source>
</evidence>
<dbReference type="FunFam" id="3.40.50.300:FF:000546">
    <property type="entry name" value="Transcription-repair-coupling factor"/>
    <property type="match status" value="1"/>
</dbReference>
<dbReference type="Gene3D" id="3.30.2060.10">
    <property type="entry name" value="Penicillin-binding protein 1b domain"/>
    <property type="match status" value="1"/>
</dbReference>
<dbReference type="InterPro" id="IPR036101">
    <property type="entry name" value="CarD-like/TRCF_RID_sf"/>
</dbReference>
<evidence type="ECO:0000256" key="9">
    <source>
        <dbReference type="ARBA" id="ARBA00023204"/>
    </source>
</evidence>
<name>A0A0R1XHI0_9LACO</name>
<proteinExistence type="inferred from homology"/>
<evidence type="ECO:0000256" key="10">
    <source>
        <dbReference type="ARBA" id="ARBA00061104"/>
    </source>
</evidence>
<dbReference type="GO" id="GO:0000716">
    <property type="term" value="P:transcription-coupled nucleotide-excision repair, DNA damage recognition"/>
    <property type="evidence" value="ECO:0007669"/>
    <property type="project" value="UniProtKB-UniRule"/>
</dbReference>
<dbReference type="Pfam" id="PF00270">
    <property type="entry name" value="DEAD"/>
    <property type="match status" value="1"/>
</dbReference>
<dbReference type="SMART" id="SM01058">
    <property type="entry name" value="CarD_TRCF"/>
    <property type="match status" value="1"/>
</dbReference>
<dbReference type="Proteomes" id="UP000050949">
    <property type="component" value="Unassembled WGS sequence"/>
</dbReference>
<dbReference type="InterPro" id="IPR041471">
    <property type="entry name" value="UvrB_inter"/>
</dbReference>
<protein>
    <recommendedName>
        <fullName evidence="12 13">Transcription-repair-coupling factor</fullName>
        <shortName evidence="13">TRCF</shortName>
        <ecNumber evidence="13">3.6.4.-</ecNumber>
    </recommendedName>
</protein>
<evidence type="ECO:0000256" key="7">
    <source>
        <dbReference type="ARBA" id="ARBA00022840"/>
    </source>
</evidence>
<dbReference type="InterPro" id="IPR011545">
    <property type="entry name" value="DEAD/DEAH_box_helicase_dom"/>
</dbReference>
<dbReference type="InterPro" id="IPR005118">
    <property type="entry name" value="TRCF_C"/>
</dbReference>
<dbReference type="Gene3D" id="3.40.50.11140">
    <property type="match status" value="1"/>
</dbReference>
<dbReference type="SUPFAM" id="SSF141259">
    <property type="entry name" value="CarD-like"/>
    <property type="match status" value="1"/>
</dbReference>
<dbReference type="Pfam" id="PF03461">
    <property type="entry name" value="TRCF"/>
    <property type="match status" value="1"/>
</dbReference>
<comment type="function">
    <text evidence="13">Couples transcription and DNA repair by recognizing RNA polymerase (RNAP) stalled at DNA lesions. Mediates ATP-dependent release of RNAP and its truncated transcript from the DNA, and recruitment of nucleotide excision repair machinery to the damaged site.</text>
</comment>
<dbReference type="PANTHER" id="PTHR47964">
    <property type="entry name" value="ATP-DEPENDENT DNA HELICASE HOMOLOG RECG, CHLOROPLASTIC"/>
    <property type="match status" value="1"/>
</dbReference>
<dbReference type="SMART" id="SM00982">
    <property type="entry name" value="TRCF"/>
    <property type="match status" value="1"/>
</dbReference>
<dbReference type="EMBL" id="AZFW01000012">
    <property type="protein sequence ID" value="KRM29658.1"/>
    <property type="molecule type" value="Genomic_DNA"/>
</dbReference>
<sequence length="1179" mass="131456">MGMNLVEWISQEPQLQQWLRAQKSGERTLLTGLGPAAKALALTAYLQKTRQPLLIVEPTTLAVEQLLPDLQALNTTDTVYTFPVDEVLATEVATASPEGRAARVAALTALSSGVPGLFVVSVAGLAHLLPDPALWAKQAFTVTSDGQLDPQALPERLVAMGYRRDTLVSRPGEFAIRGDLIDIFPLTADHPVRIELFDTDVDSLRIFDEGDQRSMDNVDTVTIPPASDLIVPAEQLKQAAAQLQKQMTAVSAKAVPSVQDALQANLANTITDFNQGDLGEKANLFREVLFGGDYGLLDYLPAAGTVFLDDYARINDQAAAAEEETAQWQTDLLSRGEILPHATLEADWRAALNKDAHSRVYLSVFQKGMGRVKLDHLINVTSHDVPQFFSQMPMLKGEIDRWRKQNQTVVILIQSQSRVEKLQQTLRDFEIVTRTASPDALVSGAVQLVHGNLSAGFTLPESNLVVLTEHELFNRVRQARPRPAHFSNAERIKSYNELKPGDYVVHVNHGIGKYMGIQTLTVDGKHQDYITIQYADDGKLFIPVTQMNMVQKYVGSEGKTPHINKLGGSEWQKTKRRVAKKIEDIADDLIELYAARASQKGYTFSKDNDYQREFEAAFAYPETPDQLRSTAEIKRDMERPVPMDRLLVGDVGFGKTEVALRAAFKAIQDGKQVAFLVPTTILAQQHYDTMMDRFADFPVTVGMLSRFVSPAKQKETLAGMKNGKVDIVVGTHRLLSKDVHFKDLGLLIIDEEQRFGVKHKERIKALRTNVDVLTLTATPIPRTLNMSMLGVRDLSVIETPPANRYPIQTYVLEQNAGTIKNAIEREMARNGQVFYMHNRVEDIERTVDELQQLVPNATIAYAHGQMSETQLERVIYDFVHGAYDVLVTTTIIETGVDMPNANTLIVENADKYGLSQLYQLRGRIGRSSRLAYAYFMYQQNKVLTEVGEKRLAAIRDFTELGSGFKIAMRDLSIRGAGNLLGKQQHGFIDSVGYDLYTQMLQDAVAAKKGKTKQERTDAELDLDVEAYLPSDYISDPRQKIEIYKRIQRIDGADEWADLQSDLIDRFGEYDAPVDRLLKIGLLKDQADQALLTKIERKDTHWTMHIGAAGRARLGGEDLFALLSNTTLQAQVTDKDGGYQITLIQRKGISDDTMIDTLMTLTAALPKIEQKKVHAGSKHE</sequence>
<evidence type="ECO:0000256" key="8">
    <source>
        <dbReference type="ARBA" id="ARBA00023125"/>
    </source>
</evidence>
<dbReference type="AlphaFoldDB" id="A0A0R1XHI0"/>
<keyword evidence="6" id="KW-0347">Helicase</keyword>
<accession>A0A0R1XHI0</accession>
<dbReference type="HAMAP" id="MF_00969">
    <property type="entry name" value="TRCF"/>
    <property type="match status" value="1"/>
</dbReference>
<dbReference type="InterPro" id="IPR037235">
    <property type="entry name" value="TRCF-like_C_D7"/>
</dbReference>
<keyword evidence="2 13" id="KW-0963">Cytoplasm</keyword>
<dbReference type="GO" id="GO:0006355">
    <property type="term" value="P:regulation of DNA-templated transcription"/>
    <property type="evidence" value="ECO:0007669"/>
    <property type="project" value="UniProtKB-UniRule"/>
</dbReference>
<dbReference type="eggNOG" id="COG1197">
    <property type="taxonomic scope" value="Bacteria"/>
</dbReference>
<dbReference type="Gene3D" id="3.40.50.300">
    <property type="entry name" value="P-loop containing nucleotide triphosphate hydrolases"/>
    <property type="match status" value="2"/>
</dbReference>
<evidence type="ECO:0000256" key="3">
    <source>
        <dbReference type="ARBA" id="ARBA00022741"/>
    </source>
</evidence>
<dbReference type="PANTHER" id="PTHR47964:SF1">
    <property type="entry name" value="ATP-DEPENDENT DNA HELICASE HOMOLOG RECG, CHLOROPLASTIC"/>
    <property type="match status" value="1"/>
</dbReference>
<dbReference type="InterPro" id="IPR014001">
    <property type="entry name" value="Helicase_ATP-bd"/>
</dbReference>
<keyword evidence="9 13" id="KW-0234">DNA repair</keyword>
<dbReference type="CDD" id="cd17991">
    <property type="entry name" value="DEXHc_TRCF"/>
    <property type="match status" value="1"/>
</dbReference>
<dbReference type="Gene3D" id="3.90.1150.50">
    <property type="entry name" value="Transcription-repair-coupling factor, D7 domain"/>
    <property type="match status" value="1"/>
</dbReference>
<dbReference type="GO" id="GO:0005524">
    <property type="term" value="F:ATP binding"/>
    <property type="evidence" value="ECO:0007669"/>
    <property type="project" value="UniProtKB-UniRule"/>
</dbReference>
<feature type="domain" description="Helicase ATP-binding" evidence="14">
    <location>
        <begin position="636"/>
        <end position="797"/>
    </location>
</feature>
<evidence type="ECO:0000256" key="5">
    <source>
        <dbReference type="ARBA" id="ARBA00022801"/>
    </source>
</evidence>
<dbReference type="PROSITE" id="PS51192">
    <property type="entry name" value="HELICASE_ATP_BIND_1"/>
    <property type="match status" value="1"/>
</dbReference>
<evidence type="ECO:0000313" key="17">
    <source>
        <dbReference type="Proteomes" id="UP000050949"/>
    </source>
</evidence>
<dbReference type="SMART" id="SM00487">
    <property type="entry name" value="DEXDc"/>
    <property type="match status" value="1"/>
</dbReference>
<dbReference type="EC" id="3.6.4.-" evidence="13"/>
<evidence type="ECO:0000256" key="1">
    <source>
        <dbReference type="ARBA" id="ARBA00004496"/>
    </source>
</evidence>
<evidence type="ECO:0000256" key="12">
    <source>
        <dbReference type="ARBA" id="ARBA00070128"/>
    </source>
</evidence>
<comment type="similarity">
    <text evidence="11 13">In the C-terminal section; belongs to the helicase family. RecG subfamily.</text>
</comment>
<dbReference type="InterPro" id="IPR004576">
    <property type="entry name" value="Mfd"/>
</dbReference>
<dbReference type="SUPFAM" id="SSF52540">
    <property type="entry name" value="P-loop containing nucleoside triphosphate hydrolases"/>
    <property type="match status" value="4"/>
</dbReference>
<comment type="caution">
    <text evidence="16">The sequence shown here is derived from an EMBL/GenBank/DDBJ whole genome shotgun (WGS) entry which is preliminary data.</text>
</comment>
<keyword evidence="4 13" id="KW-0227">DNA damage</keyword>
<dbReference type="GO" id="GO:0003678">
    <property type="term" value="F:DNA helicase activity"/>
    <property type="evidence" value="ECO:0007669"/>
    <property type="project" value="TreeGrafter"/>
</dbReference>
<feature type="domain" description="Helicase C-terminal" evidence="15">
    <location>
        <begin position="811"/>
        <end position="972"/>
    </location>
</feature>
<keyword evidence="8 13" id="KW-0238">DNA-binding</keyword>
<evidence type="ECO:0000256" key="11">
    <source>
        <dbReference type="ARBA" id="ARBA00061399"/>
    </source>
</evidence>
<dbReference type="Pfam" id="PF00271">
    <property type="entry name" value="Helicase_C"/>
    <property type="match status" value="1"/>
</dbReference>
<dbReference type="PROSITE" id="PS51194">
    <property type="entry name" value="HELICASE_CTER"/>
    <property type="match status" value="1"/>
</dbReference>
<dbReference type="InterPro" id="IPR001650">
    <property type="entry name" value="Helicase_C-like"/>
</dbReference>
<comment type="subcellular location">
    <subcellularLocation>
        <location evidence="1 13">Cytoplasm</location>
    </subcellularLocation>
</comment>
<dbReference type="InterPro" id="IPR047112">
    <property type="entry name" value="RecG/Mfd"/>
</dbReference>
<dbReference type="Pfam" id="PF02559">
    <property type="entry name" value="CarD_TRCF_RID"/>
    <property type="match status" value="1"/>
</dbReference>
<evidence type="ECO:0000256" key="13">
    <source>
        <dbReference type="HAMAP-Rule" id="MF_00969"/>
    </source>
</evidence>
<keyword evidence="7 13" id="KW-0067">ATP-binding</keyword>
<dbReference type="GO" id="GO:0005737">
    <property type="term" value="C:cytoplasm"/>
    <property type="evidence" value="ECO:0007669"/>
    <property type="project" value="UniProtKB-SubCell"/>
</dbReference>
<dbReference type="Gene3D" id="2.40.10.170">
    <property type="match status" value="1"/>
</dbReference>
<organism evidence="16 17">
    <name type="scientific">Schleiferilactobacillus harbinensis DSM 16991</name>
    <dbReference type="NCBI Taxonomy" id="1122147"/>
    <lineage>
        <taxon>Bacteria</taxon>
        <taxon>Bacillati</taxon>
        <taxon>Bacillota</taxon>
        <taxon>Bacilli</taxon>
        <taxon>Lactobacillales</taxon>
        <taxon>Lactobacillaceae</taxon>
        <taxon>Schleiferilactobacillus</taxon>
    </lineage>
</organism>
<evidence type="ECO:0000259" key="15">
    <source>
        <dbReference type="PROSITE" id="PS51194"/>
    </source>
</evidence>
<gene>
    <name evidence="13" type="primary">mfd</name>
    <name evidence="16" type="ORF">FC91_GL000479</name>
</gene>
<evidence type="ECO:0000259" key="14">
    <source>
        <dbReference type="PROSITE" id="PS51192"/>
    </source>
</evidence>
<dbReference type="Pfam" id="PF17757">
    <property type="entry name" value="UvrB_inter"/>
    <property type="match status" value="1"/>
</dbReference>
<dbReference type="NCBIfam" id="TIGR00580">
    <property type="entry name" value="mfd"/>
    <property type="match status" value="1"/>
</dbReference>
<dbReference type="GO" id="GO:0016787">
    <property type="term" value="F:hydrolase activity"/>
    <property type="evidence" value="ECO:0007669"/>
    <property type="project" value="UniProtKB-KW"/>
</dbReference>
<keyword evidence="3 13" id="KW-0547">Nucleotide-binding</keyword>
<comment type="similarity">
    <text evidence="10 13">In the N-terminal section; belongs to the UvrB family.</text>
</comment>
<dbReference type="Pfam" id="PF21132">
    <property type="entry name" value="MFD_D3"/>
    <property type="match status" value="1"/>
</dbReference>
<dbReference type="Gene3D" id="3.40.50.11180">
    <property type="match status" value="1"/>
</dbReference>
<dbReference type="InterPro" id="IPR003711">
    <property type="entry name" value="CarD-like/TRCF_RID"/>
</dbReference>
<reference evidence="16 17" key="1">
    <citation type="journal article" date="2015" name="Genome Announc.">
        <title>Expanding the biotechnology potential of lactobacilli through comparative genomics of 213 strains and associated genera.</title>
        <authorList>
            <person name="Sun Z."/>
            <person name="Harris H.M."/>
            <person name="McCann A."/>
            <person name="Guo C."/>
            <person name="Argimon S."/>
            <person name="Zhang W."/>
            <person name="Yang X."/>
            <person name="Jeffery I.B."/>
            <person name="Cooney J.C."/>
            <person name="Kagawa T.F."/>
            <person name="Liu W."/>
            <person name="Song Y."/>
            <person name="Salvetti E."/>
            <person name="Wrobel A."/>
            <person name="Rasinkangas P."/>
            <person name="Parkhill J."/>
            <person name="Rea M.C."/>
            <person name="O'Sullivan O."/>
            <person name="Ritari J."/>
            <person name="Douillard F.P."/>
            <person name="Paul Ross R."/>
            <person name="Yang R."/>
            <person name="Briner A.E."/>
            <person name="Felis G.E."/>
            <person name="de Vos W.M."/>
            <person name="Barrangou R."/>
            <person name="Klaenhammer T.R."/>
            <person name="Caufield P.W."/>
            <person name="Cui Y."/>
            <person name="Zhang H."/>
            <person name="O'Toole P.W."/>
        </authorList>
    </citation>
    <scope>NUCLEOTIDE SEQUENCE [LARGE SCALE GENOMIC DNA]</scope>
    <source>
        <strain evidence="16 17">DSM 16991</strain>
    </source>
</reference>
<dbReference type="GO" id="GO:0003684">
    <property type="term" value="F:damaged DNA binding"/>
    <property type="evidence" value="ECO:0007669"/>
    <property type="project" value="InterPro"/>
</dbReference>
<dbReference type="SUPFAM" id="SSF143517">
    <property type="entry name" value="TRCF domain-like"/>
    <property type="match status" value="1"/>
</dbReference>
<evidence type="ECO:0000313" key="16">
    <source>
        <dbReference type="EMBL" id="KRM29658.1"/>
    </source>
</evidence>
<dbReference type="PATRIC" id="fig|1122147.4.peg.500"/>
<evidence type="ECO:0000256" key="4">
    <source>
        <dbReference type="ARBA" id="ARBA00022763"/>
    </source>
</evidence>